<comment type="caution">
    <text evidence="2">The sequence shown here is derived from an EMBL/GenBank/DDBJ whole genome shotgun (WGS) entry which is preliminary data.</text>
</comment>
<sequence length="77" mass="8603">MSHLTTSVFSPPGVAVRYGIARPAGRPDYPAIWPRACRSGRLWSAPSAIAETRPSHWSGRWTLPRTGHRPRATIQRQ</sequence>
<gene>
    <name evidence="2" type="ORF">DSL92_07650</name>
</gene>
<evidence type="ECO:0000313" key="2">
    <source>
        <dbReference type="EMBL" id="RUA22095.1"/>
    </source>
</evidence>
<feature type="region of interest" description="Disordered" evidence="1">
    <location>
        <begin position="54"/>
        <end position="77"/>
    </location>
</feature>
<organism evidence="2">
    <name type="scientific">Billgrantia gudaonensis</name>
    <dbReference type="NCBI Taxonomy" id="376427"/>
    <lineage>
        <taxon>Bacteria</taxon>
        <taxon>Pseudomonadati</taxon>
        <taxon>Pseudomonadota</taxon>
        <taxon>Gammaproteobacteria</taxon>
        <taxon>Oceanospirillales</taxon>
        <taxon>Halomonadaceae</taxon>
        <taxon>Billgrantia</taxon>
    </lineage>
</organism>
<dbReference type="AlphaFoldDB" id="A0A432JH26"/>
<reference evidence="2" key="1">
    <citation type="submission" date="2018-12" db="EMBL/GenBank/DDBJ databases">
        <authorList>
            <person name="Jadhav K."/>
            <person name="Kushwaha B."/>
            <person name="Jadhav I."/>
        </authorList>
    </citation>
    <scope>NUCLEOTIDE SEQUENCE [LARGE SCALE GENOMIC DNA]</scope>
    <source>
        <strain evidence="2">SBS 10</strain>
    </source>
</reference>
<evidence type="ECO:0000256" key="1">
    <source>
        <dbReference type="SAM" id="MobiDB-lite"/>
    </source>
</evidence>
<name>A0A432JH26_9GAMM</name>
<protein>
    <submittedName>
        <fullName evidence="2">Uncharacterized protein</fullName>
    </submittedName>
</protein>
<accession>A0A432JH26</accession>
<proteinExistence type="predicted"/>
<dbReference type="EMBL" id="RXHI01000024">
    <property type="protein sequence ID" value="RUA22095.1"/>
    <property type="molecule type" value="Genomic_DNA"/>
</dbReference>